<accession>S8DMV5</accession>
<evidence type="ECO:0000256" key="1">
    <source>
        <dbReference type="ARBA" id="ARBA00004141"/>
    </source>
</evidence>
<evidence type="ECO:0000313" key="7">
    <source>
        <dbReference type="EMBL" id="EPS61022.1"/>
    </source>
</evidence>
<feature type="non-terminal residue" evidence="7">
    <location>
        <position position="1"/>
    </location>
</feature>
<comment type="caution">
    <text evidence="7">The sequence shown here is derived from an EMBL/GenBank/DDBJ whole genome shotgun (WGS) entry which is preliminary data.</text>
</comment>
<comment type="subcellular location">
    <subcellularLocation>
        <location evidence="1">Membrane</location>
        <topology evidence="1">Multi-pass membrane protein</topology>
    </subcellularLocation>
</comment>
<evidence type="ECO:0000256" key="3">
    <source>
        <dbReference type="ARBA" id="ARBA00022692"/>
    </source>
</evidence>
<evidence type="ECO:0000256" key="6">
    <source>
        <dbReference type="SAM" id="Phobius"/>
    </source>
</evidence>
<name>S8DMV5_9LAMI</name>
<feature type="transmembrane region" description="Helical" evidence="6">
    <location>
        <begin position="26"/>
        <end position="44"/>
    </location>
</feature>
<evidence type="ECO:0000256" key="4">
    <source>
        <dbReference type="ARBA" id="ARBA00022989"/>
    </source>
</evidence>
<evidence type="ECO:0000256" key="2">
    <source>
        <dbReference type="ARBA" id="ARBA00008821"/>
    </source>
</evidence>
<keyword evidence="8" id="KW-1185">Reference proteome</keyword>
<dbReference type="AlphaFoldDB" id="S8DMV5"/>
<dbReference type="GO" id="GO:0022857">
    <property type="term" value="F:transmembrane transporter activity"/>
    <property type="evidence" value="ECO:0007669"/>
    <property type="project" value="InterPro"/>
</dbReference>
<protein>
    <submittedName>
        <fullName evidence="7">Nucleobase ascorbate transporter</fullName>
    </submittedName>
</protein>
<dbReference type="Pfam" id="PF00860">
    <property type="entry name" value="Xan_ur_permease"/>
    <property type="match status" value="1"/>
</dbReference>
<keyword evidence="3 6" id="KW-0812">Transmembrane</keyword>
<dbReference type="OrthoDB" id="1641903at2759"/>
<feature type="transmembrane region" description="Helical" evidence="6">
    <location>
        <begin position="65"/>
        <end position="87"/>
    </location>
</feature>
<sequence>STGSFIVVSRYASATSLPHSILSRGVGWQGVAILFSGIFGTGIGSSVSVENAGLLGLTKVGSRRVVQISAGFMLFFSVLGKFGAVFASVPSPIIAALYCVLFAYVGVGGLSFMQFCNVNSFRCKFILAFSIFMGFSVPQYFNEHLAIKGYGPVHTDARWFNDMVNAAFSSKGFVGGVVAMILDTTLPPKDTATRKDRGLHFWDKYKSYKTDSRSEEFYSLPLNLNKFFPSV</sequence>
<comment type="similarity">
    <text evidence="2">Belongs to the nucleobase:cation symporter-2 (NCS2) (TC 2.A.40) family.</text>
</comment>
<dbReference type="EMBL" id="AUSU01007141">
    <property type="protein sequence ID" value="EPS61022.1"/>
    <property type="molecule type" value="Genomic_DNA"/>
</dbReference>
<dbReference type="GO" id="GO:0016020">
    <property type="term" value="C:membrane"/>
    <property type="evidence" value="ECO:0007669"/>
    <property type="project" value="UniProtKB-SubCell"/>
</dbReference>
<feature type="transmembrane region" description="Helical" evidence="6">
    <location>
        <begin position="93"/>
        <end position="113"/>
    </location>
</feature>
<keyword evidence="5 6" id="KW-0472">Membrane</keyword>
<organism evidence="7 8">
    <name type="scientific">Genlisea aurea</name>
    <dbReference type="NCBI Taxonomy" id="192259"/>
    <lineage>
        <taxon>Eukaryota</taxon>
        <taxon>Viridiplantae</taxon>
        <taxon>Streptophyta</taxon>
        <taxon>Embryophyta</taxon>
        <taxon>Tracheophyta</taxon>
        <taxon>Spermatophyta</taxon>
        <taxon>Magnoliopsida</taxon>
        <taxon>eudicotyledons</taxon>
        <taxon>Gunneridae</taxon>
        <taxon>Pentapetalae</taxon>
        <taxon>asterids</taxon>
        <taxon>lamiids</taxon>
        <taxon>Lamiales</taxon>
        <taxon>Lentibulariaceae</taxon>
        <taxon>Genlisea</taxon>
    </lineage>
</organism>
<keyword evidence="4 6" id="KW-1133">Transmembrane helix</keyword>
<proteinExistence type="inferred from homology"/>
<feature type="transmembrane region" description="Helical" evidence="6">
    <location>
        <begin position="125"/>
        <end position="141"/>
    </location>
</feature>
<dbReference type="PANTHER" id="PTHR11119">
    <property type="entry name" value="XANTHINE-URACIL / VITAMIN C PERMEASE FAMILY MEMBER"/>
    <property type="match status" value="1"/>
</dbReference>
<dbReference type="InterPro" id="IPR006043">
    <property type="entry name" value="NCS2"/>
</dbReference>
<gene>
    <name evidence="7" type="ORF">M569_13778</name>
</gene>
<dbReference type="Proteomes" id="UP000015453">
    <property type="component" value="Unassembled WGS sequence"/>
</dbReference>
<evidence type="ECO:0000256" key="5">
    <source>
        <dbReference type="ARBA" id="ARBA00023136"/>
    </source>
</evidence>
<evidence type="ECO:0000313" key="8">
    <source>
        <dbReference type="Proteomes" id="UP000015453"/>
    </source>
</evidence>
<reference evidence="7 8" key="1">
    <citation type="journal article" date="2013" name="BMC Genomics">
        <title>The miniature genome of a carnivorous plant Genlisea aurea contains a low number of genes and short non-coding sequences.</title>
        <authorList>
            <person name="Leushkin E.V."/>
            <person name="Sutormin R.A."/>
            <person name="Nabieva E.R."/>
            <person name="Penin A.A."/>
            <person name="Kondrashov A.S."/>
            <person name="Logacheva M.D."/>
        </authorList>
    </citation>
    <scope>NUCLEOTIDE SEQUENCE [LARGE SCALE GENOMIC DNA]</scope>
</reference>